<evidence type="ECO:0000256" key="2">
    <source>
        <dbReference type="SAM" id="Phobius"/>
    </source>
</evidence>
<reference evidence="3" key="1">
    <citation type="submission" date="2025-08" db="UniProtKB">
        <authorList>
            <consortium name="Ensembl"/>
        </authorList>
    </citation>
    <scope>IDENTIFICATION</scope>
</reference>
<keyword evidence="2" id="KW-0812">Transmembrane</keyword>
<feature type="coiled-coil region" evidence="1">
    <location>
        <begin position="117"/>
        <end position="144"/>
    </location>
</feature>
<dbReference type="InterPro" id="IPR037660">
    <property type="entry name" value="CCDC51"/>
</dbReference>
<organism evidence="3 4">
    <name type="scientific">Leptobrachium leishanense</name>
    <name type="common">Leishan spiny toad</name>
    <dbReference type="NCBI Taxonomy" id="445787"/>
    <lineage>
        <taxon>Eukaryota</taxon>
        <taxon>Metazoa</taxon>
        <taxon>Chordata</taxon>
        <taxon>Craniata</taxon>
        <taxon>Vertebrata</taxon>
        <taxon>Euteleostomi</taxon>
        <taxon>Amphibia</taxon>
        <taxon>Batrachia</taxon>
        <taxon>Anura</taxon>
        <taxon>Pelobatoidea</taxon>
        <taxon>Megophryidae</taxon>
        <taxon>Leptobrachium</taxon>
    </lineage>
</organism>
<evidence type="ECO:0000313" key="3">
    <source>
        <dbReference type="Ensembl" id="ENSLLEP00000047161.1"/>
    </source>
</evidence>
<dbReference type="Proteomes" id="UP000694569">
    <property type="component" value="Unplaced"/>
</dbReference>
<feature type="transmembrane region" description="Helical" evidence="2">
    <location>
        <begin position="204"/>
        <end position="223"/>
    </location>
</feature>
<name>A0A8C5WLQ2_9ANUR</name>
<proteinExistence type="predicted"/>
<protein>
    <recommendedName>
        <fullName evidence="5">Coiled-coil domain-containing protein 51</fullName>
    </recommendedName>
</protein>
<dbReference type="AlphaFoldDB" id="A0A8C5WLQ2"/>
<keyword evidence="2" id="KW-1133">Transmembrane helix</keyword>
<evidence type="ECO:0000256" key="1">
    <source>
        <dbReference type="SAM" id="Coils"/>
    </source>
</evidence>
<sequence>MMRHLNTFPIVKVTMRPAHRTCFIMDHKFHVFLSRSQCSSAKLPHVNPPTEDTGASPLQRFKEAGRTAGRNFVQSVSVTAKIWWGRYEEFVGLVEIRDAQGKVAEAEKNFMVTRGIVREARESVESLQLKLKEVRDRLDRVSRDDVQYLELATLEHKLLQEEKRLRSSYASAEEHEREKFALFSASVRESHEKERTRAERTKNWSIIGSVLGAVIGVMGSTYINRVRLQELKNLLLEAQKGPISLQQAIHEHASVQESQQKDLGDLIVNLKNMMSSTSVASSNARKETSGNQPGALVTVEPVLNAVREHMAYTKESGKYLESLQQNYTNLEKLIGRLANDMHNIKSKVYMPTVEDVKTLSSPAQIVEDEDQIKNMILELTGTEQRLETHITRSSFYSTALTCTVLAVTAPILYFLLKGN</sequence>
<dbReference type="PANTHER" id="PTHR28624:SF1">
    <property type="entry name" value="MITOCHONDRIAL POTASSIUM CHANNEL"/>
    <property type="match status" value="1"/>
</dbReference>
<dbReference type="Ensembl" id="ENSLLET00000049019.1">
    <property type="protein sequence ID" value="ENSLLEP00000047161.1"/>
    <property type="gene ID" value="ENSLLEG00000029831.1"/>
</dbReference>
<keyword evidence="1" id="KW-0175">Coiled coil</keyword>
<evidence type="ECO:0000313" key="4">
    <source>
        <dbReference type="Proteomes" id="UP000694569"/>
    </source>
</evidence>
<dbReference type="OrthoDB" id="6243211at2759"/>
<dbReference type="PANTHER" id="PTHR28624">
    <property type="entry name" value="COILED-COIL DOMAIN-CONTAINING PROTEIN 51"/>
    <property type="match status" value="1"/>
</dbReference>
<keyword evidence="4" id="KW-1185">Reference proteome</keyword>
<dbReference type="GeneTree" id="ENSGT00940000164287"/>
<reference evidence="3" key="2">
    <citation type="submission" date="2025-09" db="UniProtKB">
        <authorList>
            <consortium name="Ensembl"/>
        </authorList>
    </citation>
    <scope>IDENTIFICATION</scope>
</reference>
<keyword evidence="2" id="KW-0472">Membrane</keyword>
<evidence type="ECO:0008006" key="5">
    <source>
        <dbReference type="Google" id="ProtNLM"/>
    </source>
</evidence>
<accession>A0A8C5WLQ2</accession>
<feature type="transmembrane region" description="Helical" evidence="2">
    <location>
        <begin position="395"/>
        <end position="416"/>
    </location>
</feature>